<evidence type="ECO:0000256" key="1">
    <source>
        <dbReference type="SAM" id="MobiDB-lite"/>
    </source>
</evidence>
<name>A0ABQ9W8G8_SAGOE</name>
<feature type="non-terminal residue" evidence="2">
    <location>
        <position position="1"/>
    </location>
</feature>
<feature type="compositionally biased region" description="Polar residues" evidence="1">
    <location>
        <begin position="167"/>
        <end position="180"/>
    </location>
</feature>
<reference evidence="2 3" key="1">
    <citation type="submission" date="2023-05" db="EMBL/GenBank/DDBJ databases">
        <title>B98-5 Cell Line De Novo Hybrid Assembly: An Optical Mapping Approach.</title>
        <authorList>
            <person name="Kananen K."/>
            <person name="Auerbach J.A."/>
            <person name="Kautto E."/>
            <person name="Blachly J.S."/>
        </authorList>
    </citation>
    <scope>NUCLEOTIDE SEQUENCE [LARGE SCALE GENOMIC DNA]</scope>
    <source>
        <strain evidence="2">B95-8</strain>
        <tissue evidence="2">Cell line</tissue>
    </source>
</reference>
<sequence length="209" mass="24160">KSEATGNRELLRNQSQNNFAFLWRNRGFLRPRNRSQGYTGAPRNRYLLGPRSQRPAKPPGSATETLPAPPQDWVLEAEPVPGRRRWEETVPRSSPVTRSEERRAPPPPAQRRRPLRTPDSGQPGQLRLRISRICRLRAAATENRKHRAANRRQRSAKWRCQEPASDGSRQGCQGQHSFWRSQPCCHQETMDAEKKREVRPPRNSVQRVL</sequence>
<feature type="region of interest" description="Disordered" evidence="1">
    <location>
        <begin position="141"/>
        <end position="209"/>
    </location>
</feature>
<dbReference type="Proteomes" id="UP001266305">
    <property type="component" value="Unassembled WGS sequence"/>
</dbReference>
<accession>A0ABQ9W8G8</accession>
<dbReference type="EMBL" id="JASSZA010000002">
    <property type="protein sequence ID" value="KAK2117805.1"/>
    <property type="molecule type" value="Genomic_DNA"/>
</dbReference>
<evidence type="ECO:0000313" key="3">
    <source>
        <dbReference type="Proteomes" id="UP001266305"/>
    </source>
</evidence>
<comment type="caution">
    <text evidence="2">The sequence shown here is derived from an EMBL/GenBank/DDBJ whole genome shotgun (WGS) entry which is preliminary data.</text>
</comment>
<keyword evidence="3" id="KW-1185">Reference proteome</keyword>
<organism evidence="2 3">
    <name type="scientific">Saguinus oedipus</name>
    <name type="common">Cotton-top tamarin</name>
    <name type="synonym">Oedipomidas oedipus</name>
    <dbReference type="NCBI Taxonomy" id="9490"/>
    <lineage>
        <taxon>Eukaryota</taxon>
        <taxon>Metazoa</taxon>
        <taxon>Chordata</taxon>
        <taxon>Craniata</taxon>
        <taxon>Vertebrata</taxon>
        <taxon>Euteleostomi</taxon>
        <taxon>Mammalia</taxon>
        <taxon>Eutheria</taxon>
        <taxon>Euarchontoglires</taxon>
        <taxon>Primates</taxon>
        <taxon>Haplorrhini</taxon>
        <taxon>Platyrrhini</taxon>
        <taxon>Cebidae</taxon>
        <taxon>Callitrichinae</taxon>
        <taxon>Saguinus</taxon>
    </lineage>
</organism>
<proteinExistence type="predicted"/>
<feature type="compositionally biased region" description="Basic residues" evidence="1">
    <location>
        <begin position="144"/>
        <end position="157"/>
    </location>
</feature>
<protein>
    <submittedName>
        <fullName evidence="2">Uncharacterized protein</fullName>
    </submittedName>
</protein>
<evidence type="ECO:0000313" key="2">
    <source>
        <dbReference type="EMBL" id="KAK2117805.1"/>
    </source>
</evidence>
<feature type="compositionally biased region" description="Basic and acidic residues" evidence="1">
    <location>
        <begin position="188"/>
        <end position="200"/>
    </location>
</feature>
<gene>
    <name evidence="2" type="ORF">P7K49_004692</name>
</gene>
<feature type="region of interest" description="Disordered" evidence="1">
    <location>
        <begin position="31"/>
        <end position="129"/>
    </location>
</feature>